<evidence type="ECO:0000259" key="5">
    <source>
        <dbReference type="PROSITE" id="PS50871"/>
    </source>
</evidence>
<dbReference type="Proteomes" id="UP000507470">
    <property type="component" value="Unassembled WGS sequence"/>
</dbReference>
<dbReference type="GO" id="GO:0005576">
    <property type="term" value="C:extracellular region"/>
    <property type="evidence" value="ECO:0007669"/>
    <property type="project" value="UniProtKB-SubCell"/>
</dbReference>
<feature type="signal peptide" evidence="4">
    <location>
        <begin position="1"/>
        <end position="22"/>
    </location>
</feature>
<evidence type="ECO:0000256" key="3">
    <source>
        <dbReference type="ARBA" id="ARBA00022729"/>
    </source>
</evidence>
<name>A0A6J8A798_MYTCO</name>
<dbReference type="PRINTS" id="PR00007">
    <property type="entry name" value="COMPLEMNTC1Q"/>
</dbReference>
<evidence type="ECO:0000256" key="1">
    <source>
        <dbReference type="ARBA" id="ARBA00004613"/>
    </source>
</evidence>
<dbReference type="PANTHER" id="PTHR22923">
    <property type="entry name" value="CEREBELLIN-RELATED"/>
    <property type="match status" value="1"/>
</dbReference>
<evidence type="ECO:0000313" key="7">
    <source>
        <dbReference type="Proteomes" id="UP000507470"/>
    </source>
</evidence>
<dbReference type="InterPro" id="IPR001073">
    <property type="entry name" value="C1q_dom"/>
</dbReference>
<proteinExistence type="predicted"/>
<dbReference type="EMBL" id="CACVKT020000743">
    <property type="protein sequence ID" value="CAC5362378.1"/>
    <property type="molecule type" value="Genomic_DNA"/>
</dbReference>
<protein>
    <submittedName>
        <fullName evidence="6">C1QL</fullName>
    </submittedName>
</protein>
<sequence>MSLRSVTFSFLLTTLLIDTVHVVEERNSCNGVQCRSTISMPLIDGMKATLKADLDVTDLNEAINLYIQKEVEARIAVVLNRTLESSVNTKMEEAISNIQDSIKGHKKYAFFATLISEKNDLSSGTVVIFDKVDLDEGNAYDGSTGKFTCLEDGLYHFSWTTVSREKKDFTSNLVVNGRIIAANVVDSDSVSDSMSGTVNIIVKMVTGEKAWIAVQGSEGKNLRDDWNNYPCSMFSGFKI</sequence>
<dbReference type="SMART" id="SM00110">
    <property type="entry name" value="C1Q"/>
    <property type="match status" value="1"/>
</dbReference>
<organism evidence="6 7">
    <name type="scientific">Mytilus coruscus</name>
    <name type="common">Sea mussel</name>
    <dbReference type="NCBI Taxonomy" id="42192"/>
    <lineage>
        <taxon>Eukaryota</taxon>
        <taxon>Metazoa</taxon>
        <taxon>Spiralia</taxon>
        <taxon>Lophotrochozoa</taxon>
        <taxon>Mollusca</taxon>
        <taxon>Bivalvia</taxon>
        <taxon>Autobranchia</taxon>
        <taxon>Pteriomorphia</taxon>
        <taxon>Mytilida</taxon>
        <taxon>Mytiloidea</taxon>
        <taxon>Mytilidae</taxon>
        <taxon>Mytilinae</taxon>
        <taxon>Mytilus</taxon>
    </lineage>
</organism>
<gene>
    <name evidence="6" type="ORF">MCOR_4150</name>
</gene>
<reference evidence="6 7" key="1">
    <citation type="submission" date="2020-06" db="EMBL/GenBank/DDBJ databases">
        <authorList>
            <person name="Li R."/>
            <person name="Bekaert M."/>
        </authorList>
    </citation>
    <scope>NUCLEOTIDE SEQUENCE [LARGE SCALE GENOMIC DNA]</scope>
    <source>
        <strain evidence="7">wild</strain>
    </source>
</reference>
<evidence type="ECO:0000256" key="4">
    <source>
        <dbReference type="SAM" id="SignalP"/>
    </source>
</evidence>
<feature type="domain" description="C1q" evidence="5">
    <location>
        <begin position="103"/>
        <end position="239"/>
    </location>
</feature>
<dbReference type="AlphaFoldDB" id="A0A6J8A798"/>
<dbReference type="PROSITE" id="PS50871">
    <property type="entry name" value="C1Q"/>
    <property type="match status" value="1"/>
</dbReference>
<dbReference type="Gene3D" id="2.60.120.40">
    <property type="match status" value="1"/>
</dbReference>
<dbReference type="Pfam" id="PF00386">
    <property type="entry name" value="C1q"/>
    <property type="match status" value="1"/>
</dbReference>
<feature type="chain" id="PRO_5026909224" evidence="4">
    <location>
        <begin position="23"/>
        <end position="239"/>
    </location>
</feature>
<dbReference type="InterPro" id="IPR008983">
    <property type="entry name" value="Tumour_necrosis_fac-like_dom"/>
</dbReference>
<evidence type="ECO:0000313" key="6">
    <source>
        <dbReference type="EMBL" id="CAC5362378.1"/>
    </source>
</evidence>
<dbReference type="InterPro" id="IPR050822">
    <property type="entry name" value="Cerebellin_Synaptic_Org"/>
</dbReference>
<dbReference type="OrthoDB" id="6074444at2759"/>
<dbReference type="PANTHER" id="PTHR22923:SF116">
    <property type="entry name" value="C1Q DOMAIN-CONTAINING PROTEIN"/>
    <property type="match status" value="1"/>
</dbReference>
<dbReference type="SUPFAM" id="SSF49842">
    <property type="entry name" value="TNF-like"/>
    <property type="match status" value="1"/>
</dbReference>
<evidence type="ECO:0000256" key="2">
    <source>
        <dbReference type="ARBA" id="ARBA00022525"/>
    </source>
</evidence>
<keyword evidence="3 4" id="KW-0732">Signal</keyword>
<keyword evidence="7" id="KW-1185">Reference proteome</keyword>
<accession>A0A6J8A798</accession>
<keyword evidence="2" id="KW-0964">Secreted</keyword>
<comment type="subcellular location">
    <subcellularLocation>
        <location evidence="1">Secreted</location>
    </subcellularLocation>
</comment>